<dbReference type="GeneID" id="41718987"/>
<organism evidence="2 4">
    <name type="scientific">Sulfuracidifex tepidarius</name>
    <dbReference type="NCBI Taxonomy" id="1294262"/>
    <lineage>
        <taxon>Archaea</taxon>
        <taxon>Thermoproteota</taxon>
        <taxon>Thermoprotei</taxon>
        <taxon>Sulfolobales</taxon>
        <taxon>Sulfolobaceae</taxon>
        <taxon>Sulfuracidifex</taxon>
    </lineage>
</organism>
<accession>A0A510E6J7</accession>
<protein>
    <submittedName>
        <fullName evidence="2">Uncharacterized protein</fullName>
    </submittedName>
</protein>
<name>A0A510E6J7_9CREN</name>
<dbReference type="Proteomes" id="UP000325030">
    <property type="component" value="Chromosome"/>
</dbReference>
<reference evidence="4" key="1">
    <citation type="submission" date="2018-09" db="EMBL/GenBank/DDBJ databases">
        <title>Complete Genome Sequencing of Sulfolobus sp. JCM 16834.</title>
        <authorList>
            <person name="Kato S."/>
            <person name="Itoh T."/>
            <person name="Ohkuma M."/>
        </authorList>
    </citation>
    <scope>NUCLEOTIDE SEQUENCE [LARGE SCALE GENOMIC DNA]</scope>
    <source>
        <strain evidence="4">IC-007</strain>
    </source>
</reference>
<dbReference type="Proteomes" id="UP000322983">
    <property type="component" value="Chromosome"/>
</dbReference>
<evidence type="ECO:0000313" key="1">
    <source>
        <dbReference type="EMBL" id="BBG25368.1"/>
    </source>
</evidence>
<evidence type="ECO:0000313" key="3">
    <source>
        <dbReference type="Proteomes" id="UP000322983"/>
    </source>
</evidence>
<accession>A0A510DZR5</accession>
<sequence length="95" mass="11368">MSKKFLELQDLILIKTSLEKVKLHVDERQQKTVFPWVKRESATTIMKCSKFPELRKLSDDMRKAVEEEDYQSLKEILPSLISKLELMIRQYYDSM</sequence>
<dbReference type="OrthoDB" id="36764at2157"/>
<keyword evidence="3" id="KW-1185">Reference proteome</keyword>
<dbReference type="KEGG" id="step:IC006_2703"/>
<dbReference type="EMBL" id="AP018929">
    <property type="protein sequence ID" value="BBG25368.1"/>
    <property type="molecule type" value="Genomic_DNA"/>
</dbReference>
<dbReference type="EMBL" id="AP018930">
    <property type="protein sequence ID" value="BBG28162.1"/>
    <property type="molecule type" value="Genomic_DNA"/>
</dbReference>
<evidence type="ECO:0000313" key="4">
    <source>
        <dbReference type="Proteomes" id="UP000325030"/>
    </source>
</evidence>
<evidence type="ECO:0000313" key="2">
    <source>
        <dbReference type="EMBL" id="BBG28162.1"/>
    </source>
</evidence>
<dbReference type="RefSeq" id="WP_054845222.1">
    <property type="nucleotide sequence ID" value="NZ_AP018929.1"/>
</dbReference>
<gene>
    <name evidence="1" type="ORF">IC006_2703</name>
    <name evidence="2" type="ORF">IC007_2717</name>
</gene>
<reference evidence="2 3" key="2">
    <citation type="journal article" date="2020" name="Int. J. Syst. Evol. Microbiol.">
        <title>Sulfuracidifex tepidarius gen. nov., sp. nov. and transfer of Sulfolobus metallicus Huber and Stetter 1992 to the genus Sulfuracidifex as Sulfuracidifex metallicus comb. nov.</title>
        <authorList>
            <person name="Itoh T."/>
            <person name="Miura T."/>
            <person name="Sakai H.D."/>
            <person name="Kato S."/>
            <person name="Ohkuma M."/>
            <person name="Takashina T."/>
        </authorList>
    </citation>
    <scope>NUCLEOTIDE SEQUENCE</scope>
    <source>
        <strain evidence="1 3">IC-006</strain>
        <strain evidence="2">IC-007</strain>
    </source>
</reference>
<dbReference type="STRING" id="1294262.GCA_001316085_00637"/>
<dbReference type="AlphaFoldDB" id="A0A510E6J7"/>
<proteinExistence type="predicted"/>